<keyword evidence="2" id="KW-1003">Cell membrane</keyword>
<dbReference type="FunFam" id="1.20.1070.10:FF:000657">
    <property type="entry name" value="Uncharacterized protein"/>
    <property type="match status" value="1"/>
</dbReference>
<evidence type="ECO:0000256" key="10">
    <source>
        <dbReference type="SAM" id="MobiDB-lite"/>
    </source>
</evidence>
<dbReference type="GO" id="GO:0005886">
    <property type="term" value="C:plasma membrane"/>
    <property type="evidence" value="ECO:0000318"/>
    <property type="project" value="GO_Central"/>
</dbReference>
<evidence type="ECO:0000256" key="5">
    <source>
        <dbReference type="ARBA" id="ARBA00023040"/>
    </source>
</evidence>
<feature type="transmembrane region" description="Helical" evidence="11">
    <location>
        <begin position="70"/>
        <end position="93"/>
    </location>
</feature>
<dbReference type="Gene3D" id="1.20.1070.10">
    <property type="entry name" value="Rhodopsin 7-helix transmembrane proteins"/>
    <property type="match status" value="1"/>
</dbReference>
<name>A0A9J7KJI8_BRAFL</name>
<evidence type="ECO:0000256" key="8">
    <source>
        <dbReference type="ARBA" id="ARBA00023224"/>
    </source>
</evidence>
<dbReference type="InterPro" id="IPR050569">
    <property type="entry name" value="TAAR"/>
</dbReference>
<dbReference type="InterPro" id="IPR017452">
    <property type="entry name" value="GPCR_Rhodpsn_7TM"/>
</dbReference>
<feature type="compositionally biased region" description="Polar residues" evidence="10">
    <location>
        <begin position="238"/>
        <end position="253"/>
    </location>
</feature>
<dbReference type="PROSITE" id="PS00237">
    <property type="entry name" value="G_PROTEIN_RECEP_F1_1"/>
    <property type="match status" value="1"/>
</dbReference>
<evidence type="ECO:0000256" key="1">
    <source>
        <dbReference type="ARBA" id="ARBA00004651"/>
    </source>
</evidence>
<sequence length="406" mass="45393">MSNNTTVEPNVTNTTPEFDWEPYFYASSPYGELQLVYLGGSLLLAVVGNTAVLLTVLLTEDLQTPGNVLLCALAVSDIFQAVSKIAVAMYFLVIQESLSCGPFQVAASFAYLFFVMFSICIIAPISLDRYWFINSPLRYRNIMTMPRTALLTGAAALLAFIAVVPPLIEGGRDSFFPTFFMCRYEGFARLIRQGLINILFVGTLVVMFVCYYKIWREVRRQQAIVRNLQPAPLAERTLGTSTSGVETQLTTAEQPGDESGPSDLGNKWAYPRHAHVNLGLQMDDETGAAEEPPVQDDPRRNAVVQLPAKPAPEPARPLLSPEFQQRLRTVGTVMMVVVVFWATWIPYSVTMLRMGTVGVEEGAPTDAVWQRLSVLLSLVATFSNPIIYAYRNREMRQAFLRLWRHR</sequence>
<evidence type="ECO:0000313" key="13">
    <source>
        <dbReference type="Proteomes" id="UP000001554"/>
    </source>
</evidence>
<keyword evidence="7 9" id="KW-0675">Receptor</keyword>
<feature type="transmembrane region" description="Helical" evidence="11">
    <location>
        <begin position="105"/>
        <end position="127"/>
    </location>
</feature>
<dbReference type="GO" id="GO:0030425">
    <property type="term" value="C:dendrite"/>
    <property type="evidence" value="ECO:0000318"/>
    <property type="project" value="GO_Central"/>
</dbReference>
<feature type="transmembrane region" description="Helical" evidence="11">
    <location>
        <begin position="327"/>
        <end position="347"/>
    </location>
</feature>
<dbReference type="SUPFAM" id="SSF81321">
    <property type="entry name" value="Family A G protein-coupled receptor-like"/>
    <property type="match status" value="1"/>
</dbReference>
<evidence type="ECO:0000256" key="4">
    <source>
        <dbReference type="ARBA" id="ARBA00022989"/>
    </source>
</evidence>
<protein>
    <submittedName>
        <fullName evidence="14">5-hydroxytryptamine receptor 1A-like</fullName>
    </submittedName>
</protein>
<evidence type="ECO:0000259" key="12">
    <source>
        <dbReference type="PROSITE" id="PS50262"/>
    </source>
</evidence>
<feature type="region of interest" description="Disordered" evidence="10">
    <location>
        <begin position="236"/>
        <end position="266"/>
    </location>
</feature>
<dbReference type="Pfam" id="PF00001">
    <property type="entry name" value="7tm_1"/>
    <property type="match status" value="1"/>
</dbReference>
<dbReference type="GO" id="GO:0004993">
    <property type="term" value="F:G protein-coupled serotonin receptor activity"/>
    <property type="evidence" value="ECO:0000318"/>
    <property type="project" value="GO_Central"/>
</dbReference>
<feature type="transmembrane region" description="Helical" evidence="11">
    <location>
        <begin position="35"/>
        <end position="58"/>
    </location>
</feature>
<reference evidence="14" key="2">
    <citation type="submission" date="2025-08" db="UniProtKB">
        <authorList>
            <consortium name="RefSeq"/>
        </authorList>
    </citation>
    <scope>IDENTIFICATION</scope>
    <source>
        <strain evidence="14">S238N-H82</strain>
        <tissue evidence="14">Testes</tissue>
    </source>
</reference>
<evidence type="ECO:0000256" key="11">
    <source>
        <dbReference type="SAM" id="Phobius"/>
    </source>
</evidence>
<dbReference type="Proteomes" id="UP000001554">
    <property type="component" value="Chromosome 19"/>
</dbReference>
<keyword evidence="5 9" id="KW-0297">G-protein coupled receptor</keyword>
<dbReference type="RefSeq" id="XP_035662408.1">
    <property type="nucleotide sequence ID" value="XM_035806515.1"/>
</dbReference>
<dbReference type="KEGG" id="bfo:118406463"/>
<evidence type="ECO:0000256" key="6">
    <source>
        <dbReference type="ARBA" id="ARBA00023136"/>
    </source>
</evidence>
<dbReference type="GO" id="GO:0007210">
    <property type="term" value="P:serotonin receptor signaling pathway"/>
    <property type="evidence" value="ECO:0000318"/>
    <property type="project" value="GO_Central"/>
</dbReference>
<proteinExistence type="inferred from homology"/>
<dbReference type="GO" id="GO:0045202">
    <property type="term" value="C:synapse"/>
    <property type="evidence" value="ECO:0007669"/>
    <property type="project" value="GOC"/>
</dbReference>
<organism evidence="13 14">
    <name type="scientific">Branchiostoma floridae</name>
    <name type="common">Florida lancelet</name>
    <name type="synonym">Amphioxus</name>
    <dbReference type="NCBI Taxonomy" id="7739"/>
    <lineage>
        <taxon>Eukaryota</taxon>
        <taxon>Metazoa</taxon>
        <taxon>Chordata</taxon>
        <taxon>Cephalochordata</taxon>
        <taxon>Leptocardii</taxon>
        <taxon>Amphioxiformes</taxon>
        <taxon>Branchiostomatidae</taxon>
        <taxon>Branchiostoma</taxon>
    </lineage>
</organism>
<evidence type="ECO:0000313" key="14">
    <source>
        <dbReference type="RefSeq" id="XP_035662408.1"/>
    </source>
</evidence>
<dbReference type="GO" id="GO:0007208">
    <property type="term" value="P:phospholipase C-activating serotonin receptor signaling pathway"/>
    <property type="evidence" value="ECO:0000318"/>
    <property type="project" value="GO_Central"/>
</dbReference>
<keyword evidence="8 9" id="KW-0807">Transducer</keyword>
<dbReference type="GO" id="GO:0007268">
    <property type="term" value="P:chemical synaptic transmission"/>
    <property type="evidence" value="ECO:0000318"/>
    <property type="project" value="GO_Central"/>
</dbReference>
<evidence type="ECO:0000256" key="9">
    <source>
        <dbReference type="RuleBase" id="RU000688"/>
    </source>
</evidence>
<dbReference type="PANTHER" id="PTHR24249">
    <property type="entry name" value="HISTAMINE RECEPTOR-RELATED G-PROTEIN COUPLED RECEPTOR"/>
    <property type="match status" value="1"/>
</dbReference>
<feature type="transmembrane region" description="Helical" evidence="11">
    <location>
        <begin position="194"/>
        <end position="212"/>
    </location>
</feature>
<dbReference type="AlphaFoldDB" id="A0A9J7KJI8"/>
<dbReference type="GO" id="GO:0030594">
    <property type="term" value="F:neurotransmitter receptor activity"/>
    <property type="evidence" value="ECO:0000318"/>
    <property type="project" value="GO_Central"/>
</dbReference>
<evidence type="ECO:0000256" key="3">
    <source>
        <dbReference type="ARBA" id="ARBA00022692"/>
    </source>
</evidence>
<keyword evidence="6 11" id="KW-0472">Membrane</keyword>
<dbReference type="OrthoDB" id="10036964at2759"/>
<comment type="subcellular location">
    <subcellularLocation>
        <location evidence="1">Cell membrane</location>
        <topology evidence="1">Multi-pass membrane protein</topology>
    </subcellularLocation>
</comment>
<keyword evidence="3 9" id="KW-0812">Transmembrane</keyword>
<dbReference type="GO" id="GO:0007187">
    <property type="term" value="P:G protein-coupled receptor signaling pathway, coupled to cyclic nucleotide second messenger"/>
    <property type="evidence" value="ECO:0000318"/>
    <property type="project" value="GO_Central"/>
</dbReference>
<feature type="domain" description="G-protein coupled receptors family 1 profile" evidence="12">
    <location>
        <begin position="48"/>
        <end position="388"/>
    </location>
</feature>
<dbReference type="InterPro" id="IPR000276">
    <property type="entry name" value="GPCR_Rhodpsn"/>
</dbReference>
<evidence type="ECO:0000256" key="7">
    <source>
        <dbReference type="ARBA" id="ARBA00023170"/>
    </source>
</evidence>
<keyword evidence="13" id="KW-1185">Reference proteome</keyword>
<dbReference type="CDD" id="cd00637">
    <property type="entry name" value="7tm_classA_rhodopsin-like"/>
    <property type="match status" value="1"/>
</dbReference>
<dbReference type="GO" id="GO:0051209">
    <property type="term" value="P:release of sequestered calcium ion into cytosol"/>
    <property type="evidence" value="ECO:0000318"/>
    <property type="project" value="GO_Central"/>
</dbReference>
<dbReference type="PANTHER" id="PTHR24249:SF422">
    <property type="entry name" value="G-PROTEIN COUPLED RECEPTORS FAMILY 1 PROFILE DOMAIN-CONTAINING PROTEIN"/>
    <property type="match status" value="1"/>
</dbReference>
<dbReference type="PRINTS" id="PR00237">
    <property type="entry name" value="GPCRRHODOPSN"/>
</dbReference>
<feature type="transmembrane region" description="Helical" evidence="11">
    <location>
        <begin position="367"/>
        <end position="390"/>
    </location>
</feature>
<keyword evidence="4 11" id="KW-1133">Transmembrane helix</keyword>
<gene>
    <name evidence="14" type="primary">LOC118406463</name>
</gene>
<feature type="transmembrane region" description="Helical" evidence="11">
    <location>
        <begin position="148"/>
        <end position="168"/>
    </location>
</feature>
<comment type="similarity">
    <text evidence="9">Belongs to the G-protein coupled receptor 1 family.</text>
</comment>
<reference evidence="13" key="1">
    <citation type="journal article" date="2020" name="Nat. Ecol. Evol.">
        <title>Deeply conserved synteny resolves early events in vertebrate evolution.</title>
        <authorList>
            <person name="Simakov O."/>
            <person name="Marletaz F."/>
            <person name="Yue J.X."/>
            <person name="O'Connell B."/>
            <person name="Jenkins J."/>
            <person name="Brandt A."/>
            <person name="Calef R."/>
            <person name="Tung C.H."/>
            <person name="Huang T.K."/>
            <person name="Schmutz J."/>
            <person name="Satoh N."/>
            <person name="Yu J.K."/>
            <person name="Putnam N.H."/>
            <person name="Green R.E."/>
            <person name="Rokhsar D.S."/>
        </authorList>
    </citation>
    <scope>NUCLEOTIDE SEQUENCE [LARGE SCALE GENOMIC DNA]</scope>
    <source>
        <strain evidence="13">S238N-H82</strain>
    </source>
</reference>
<dbReference type="SMART" id="SM01381">
    <property type="entry name" value="7TM_GPCR_Srsx"/>
    <property type="match status" value="1"/>
</dbReference>
<dbReference type="PROSITE" id="PS50262">
    <property type="entry name" value="G_PROTEIN_RECEP_F1_2"/>
    <property type="match status" value="1"/>
</dbReference>
<dbReference type="GeneID" id="118406463"/>
<evidence type="ECO:0000256" key="2">
    <source>
        <dbReference type="ARBA" id="ARBA00022475"/>
    </source>
</evidence>
<accession>A0A9J7KJI8</accession>